<protein>
    <submittedName>
        <fullName evidence="3">PDZ domain-containing protein</fullName>
    </submittedName>
</protein>
<dbReference type="InterPro" id="IPR041489">
    <property type="entry name" value="PDZ_6"/>
</dbReference>
<dbReference type="SMART" id="SM00228">
    <property type="entry name" value="PDZ"/>
    <property type="match status" value="1"/>
</dbReference>
<keyword evidence="1" id="KW-1133">Transmembrane helix</keyword>
<evidence type="ECO:0000313" key="4">
    <source>
        <dbReference type="Proteomes" id="UP000239663"/>
    </source>
</evidence>
<feature type="transmembrane region" description="Helical" evidence="1">
    <location>
        <begin position="12"/>
        <end position="33"/>
    </location>
</feature>
<dbReference type="EMBL" id="PKOZ01000002">
    <property type="protein sequence ID" value="PQD96260.1"/>
    <property type="molecule type" value="Genomic_DNA"/>
</dbReference>
<gene>
    <name evidence="3" type="ORF">CYL18_06595</name>
</gene>
<keyword evidence="1" id="KW-0812">Transmembrane</keyword>
<feature type="transmembrane region" description="Helical" evidence="1">
    <location>
        <begin position="246"/>
        <end position="266"/>
    </location>
</feature>
<dbReference type="AlphaFoldDB" id="A0A2S7N2Q6"/>
<evidence type="ECO:0000256" key="1">
    <source>
        <dbReference type="SAM" id="Phobius"/>
    </source>
</evidence>
<dbReference type="InterPro" id="IPR001478">
    <property type="entry name" value="PDZ"/>
</dbReference>
<dbReference type="Pfam" id="PF17820">
    <property type="entry name" value="PDZ_6"/>
    <property type="match status" value="1"/>
</dbReference>
<proteinExistence type="predicted"/>
<comment type="caution">
    <text evidence="3">The sequence shown here is derived from an EMBL/GenBank/DDBJ whole genome shotgun (WGS) entry which is preliminary data.</text>
</comment>
<dbReference type="RefSeq" id="WP_104848687.1">
    <property type="nucleotide sequence ID" value="NZ_PKOZ01000002.1"/>
</dbReference>
<evidence type="ECO:0000313" key="3">
    <source>
        <dbReference type="EMBL" id="PQD96260.1"/>
    </source>
</evidence>
<name>A0A2S7N2Q6_9BACI</name>
<feature type="transmembrane region" description="Helical" evidence="1">
    <location>
        <begin position="84"/>
        <end position="101"/>
    </location>
</feature>
<dbReference type="InterPro" id="IPR036034">
    <property type="entry name" value="PDZ_sf"/>
</dbReference>
<feature type="transmembrane region" description="Helical" evidence="1">
    <location>
        <begin position="218"/>
        <end position="234"/>
    </location>
</feature>
<keyword evidence="1" id="KW-0472">Membrane</keyword>
<feature type="transmembrane region" description="Helical" evidence="1">
    <location>
        <begin position="108"/>
        <end position="128"/>
    </location>
</feature>
<dbReference type="Gene3D" id="2.30.42.10">
    <property type="match status" value="1"/>
</dbReference>
<feature type="domain" description="PDZ" evidence="2">
    <location>
        <begin position="296"/>
        <end position="362"/>
    </location>
</feature>
<feature type="transmembrane region" description="Helical" evidence="1">
    <location>
        <begin position="140"/>
        <end position="159"/>
    </location>
</feature>
<evidence type="ECO:0000259" key="2">
    <source>
        <dbReference type="SMART" id="SM00228"/>
    </source>
</evidence>
<dbReference type="SUPFAM" id="SSF50156">
    <property type="entry name" value="PDZ domain-like"/>
    <property type="match status" value="1"/>
</dbReference>
<feature type="transmembrane region" description="Helical" evidence="1">
    <location>
        <begin position="272"/>
        <end position="289"/>
    </location>
</feature>
<accession>A0A2S7N2Q6</accession>
<sequence>MWETWIIELLKGIGLLFLNPVLYIGLLVTYMLGSKRVKQERKLFHIRVEDPMIEMKEYIVPSLLTGIVLSIITGLLGLNVPFEFVLLTGFLSLIFSIFLFVRLLTPVYTVGLSLLIIFGLSLYGFEGILDEGFFAFDEVFYPSIAVLLGLLLIAEGWLIRRRGALHASPLYEKGKRGMIVGAQKSKRIWLVPVLLFIPNGILDVPGDLWPVFALGDTEWAPIVVPFFIGFSAKARSTLLANVVQPLGMRIAAIGFVVLAIATAGYWMPYLSLAAVAIAIVGRAIVFYVYKSREETRPSFFTSSQNGLMILGVLPESPAERMGLRPGELLTKVNGRIVHSRAELYEALQSNRAHCKLEIFDINDQIRLVQNALYEGDHHELGILAVESRKLLPMEGVQ</sequence>
<reference evidence="3 4" key="1">
    <citation type="submission" date="2017-12" db="EMBL/GenBank/DDBJ databases">
        <title>Taxonomic description and draft genome of Pradoshia cofamensis Gen. nov., sp. nov., a thermotolerant bacillale isolated from anterior gut of earthworm Eisenia fetida.</title>
        <authorList>
            <person name="Saha T."/>
            <person name="Chakraborty R."/>
        </authorList>
    </citation>
    <scope>NUCLEOTIDE SEQUENCE [LARGE SCALE GENOMIC DNA]</scope>
    <source>
        <strain evidence="3 4">EAG3</strain>
    </source>
</reference>
<dbReference type="Proteomes" id="UP000239663">
    <property type="component" value="Unassembled WGS sequence"/>
</dbReference>
<keyword evidence="4" id="KW-1185">Reference proteome</keyword>
<dbReference type="OrthoDB" id="198399at2"/>
<feature type="transmembrane region" description="Helical" evidence="1">
    <location>
        <begin position="58"/>
        <end position="78"/>
    </location>
</feature>
<organism evidence="3 4">
    <name type="scientific">Pradoshia eiseniae</name>
    <dbReference type="NCBI Taxonomy" id="2064768"/>
    <lineage>
        <taxon>Bacteria</taxon>
        <taxon>Bacillati</taxon>
        <taxon>Bacillota</taxon>
        <taxon>Bacilli</taxon>
        <taxon>Bacillales</taxon>
        <taxon>Bacillaceae</taxon>
        <taxon>Pradoshia</taxon>
    </lineage>
</organism>
<feature type="transmembrane region" description="Helical" evidence="1">
    <location>
        <begin position="188"/>
        <end position="206"/>
    </location>
</feature>